<dbReference type="EMBL" id="MU070751">
    <property type="protein sequence ID" value="KAF5826717.1"/>
    <property type="molecule type" value="Genomic_DNA"/>
</dbReference>
<accession>A0ABQ7FWI3</accession>
<comment type="caution">
    <text evidence="3">The sequence shown here is derived from an EMBL/GenBank/DDBJ whole genome shotgun (WGS) entry which is preliminary data.</text>
</comment>
<evidence type="ECO:0000313" key="3">
    <source>
        <dbReference type="EMBL" id="KAF5826717.1"/>
    </source>
</evidence>
<sequence>MYTHSLISLTFLSIMSSLAMPSAGEPLHVLYHVVFYQTRLELSEKQAKEADDRIQQCHEASDWFAEMEWRHKLSFHQSNVQLFGGKLRSYVSALQELKEINEASPKELSQVRDHPAVATALGRISVKQSPSKRASTEIIKAGPKKLSQVKINPAIAAALRRISLKQSPSKPASTDGSFASGAAAAATPLSAPPSAVDLLGDDVQPGLVATTSHDSAPPLAQPFAPDPNSLPSGFDDLAGALHTPGPLAAGAADDSEWGEKVDPVMTATGTAPSAADVGDTLSLGSSPAATSNAPQPDWGFAPFVGAPPSGGAQPESLFAMGFEWSEQAGRGGF</sequence>
<name>A0ABQ7FWI3_DUNSA</name>
<feature type="region of interest" description="Disordered" evidence="1">
    <location>
        <begin position="195"/>
        <end position="315"/>
    </location>
</feature>
<reference evidence="3" key="1">
    <citation type="submission" date="2017-08" db="EMBL/GenBank/DDBJ databases">
        <authorList>
            <person name="Polle J.E."/>
            <person name="Barry K."/>
            <person name="Cushman J."/>
            <person name="Schmutz J."/>
            <person name="Tran D."/>
            <person name="Hathwaick L.T."/>
            <person name="Yim W.C."/>
            <person name="Jenkins J."/>
            <person name="Mckie-Krisberg Z.M."/>
            <person name="Prochnik S."/>
            <person name="Lindquist E."/>
            <person name="Dockter R.B."/>
            <person name="Adam C."/>
            <person name="Molina H."/>
            <person name="Bunkerborg J."/>
            <person name="Jin E."/>
            <person name="Buchheim M."/>
            <person name="Magnuson J."/>
        </authorList>
    </citation>
    <scope>NUCLEOTIDE SEQUENCE</scope>
    <source>
        <strain evidence="3">CCAP 19/18</strain>
    </source>
</reference>
<feature type="signal peptide" evidence="2">
    <location>
        <begin position="1"/>
        <end position="24"/>
    </location>
</feature>
<proteinExistence type="predicted"/>
<protein>
    <submittedName>
        <fullName evidence="3">Uncharacterized protein</fullName>
    </submittedName>
</protein>
<feature type="compositionally biased region" description="Polar residues" evidence="1">
    <location>
        <begin position="282"/>
        <end position="294"/>
    </location>
</feature>
<keyword evidence="2" id="KW-0732">Signal</keyword>
<evidence type="ECO:0000256" key="2">
    <source>
        <dbReference type="SAM" id="SignalP"/>
    </source>
</evidence>
<evidence type="ECO:0000256" key="1">
    <source>
        <dbReference type="SAM" id="MobiDB-lite"/>
    </source>
</evidence>
<dbReference type="Proteomes" id="UP000815325">
    <property type="component" value="Unassembled WGS sequence"/>
</dbReference>
<organism evidence="3 4">
    <name type="scientific">Dunaliella salina</name>
    <name type="common">Green alga</name>
    <name type="synonym">Protococcus salinus</name>
    <dbReference type="NCBI Taxonomy" id="3046"/>
    <lineage>
        <taxon>Eukaryota</taxon>
        <taxon>Viridiplantae</taxon>
        <taxon>Chlorophyta</taxon>
        <taxon>core chlorophytes</taxon>
        <taxon>Chlorophyceae</taxon>
        <taxon>CS clade</taxon>
        <taxon>Chlamydomonadales</taxon>
        <taxon>Dunaliellaceae</taxon>
        <taxon>Dunaliella</taxon>
    </lineage>
</organism>
<gene>
    <name evidence="3" type="ORF">DUNSADRAFT_2269</name>
</gene>
<feature type="chain" id="PRO_5046221550" evidence="2">
    <location>
        <begin position="25"/>
        <end position="333"/>
    </location>
</feature>
<keyword evidence="4" id="KW-1185">Reference proteome</keyword>
<evidence type="ECO:0000313" key="4">
    <source>
        <dbReference type="Proteomes" id="UP000815325"/>
    </source>
</evidence>